<reference evidence="2 3" key="1">
    <citation type="submission" date="2018-08" db="EMBL/GenBank/DDBJ databases">
        <title>Erythrobacter zhengii sp.nov., a bacterium isolated from deep-sea sediment.</title>
        <authorList>
            <person name="Fang C."/>
            <person name="Wu Y.-H."/>
            <person name="Sun C."/>
            <person name="Wang H."/>
            <person name="Cheng H."/>
            <person name="Meng F.-X."/>
            <person name="Wang C.-S."/>
            <person name="Xu X.-W."/>
        </authorList>
    </citation>
    <scope>NUCLEOTIDE SEQUENCE [LARGE SCALE GENOMIC DNA]</scope>
    <source>
        <strain evidence="2 3">V18</strain>
    </source>
</reference>
<gene>
    <name evidence="2" type="ORF">D2V07_14310</name>
</gene>
<sequence>MRLLPKVLMSFSALALLPSAAAAQEARPFATIFKNPQCSCCESYGDYLEASGYEVKMVATHDLALIKERQGVPAGLEGCHTMLIGGYFVDGHVPADSVDRLLEERPRISGITLPGMPAGSPGMGGAKTGTWTITDVRADGATSVFARY</sequence>
<evidence type="ECO:0000313" key="3">
    <source>
        <dbReference type="Proteomes" id="UP000286576"/>
    </source>
</evidence>
<evidence type="ECO:0000313" key="2">
    <source>
        <dbReference type="EMBL" id="RIV84185.1"/>
    </source>
</evidence>
<feature type="chain" id="PRO_5019148429" evidence="1">
    <location>
        <begin position="24"/>
        <end position="148"/>
    </location>
</feature>
<evidence type="ECO:0000256" key="1">
    <source>
        <dbReference type="SAM" id="SignalP"/>
    </source>
</evidence>
<dbReference type="InterPro" id="IPR007332">
    <property type="entry name" value="DUF411"/>
</dbReference>
<feature type="signal peptide" evidence="1">
    <location>
        <begin position="1"/>
        <end position="23"/>
    </location>
</feature>
<dbReference type="AlphaFoldDB" id="A0A418NP85"/>
<keyword evidence="1" id="KW-0732">Signal</keyword>
<name>A0A418NP85_9SPHN</name>
<dbReference type="Pfam" id="PF04214">
    <property type="entry name" value="DUF411"/>
    <property type="match status" value="1"/>
</dbReference>
<comment type="caution">
    <text evidence="2">The sequence shown here is derived from an EMBL/GenBank/DDBJ whole genome shotgun (WGS) entry which is preliminary data.</text>
</comment>
<accession>A0A418NP85</accession>
<dbReference type="OrthoDB" id="14727at2"/>
<dbReference type="EMBL" id="QXFL01000007">
    <property type="protein sequence ID" value="RIV84185.1"/>
    <property type="molecule type" value="Genomic_DNA"/>
</dbReference>
<protein>
    <submittedName>
        <fullName evidence="2">CopG family transcriptional regulator</fullName>
    </submittedName>
</protein>
<dbReference type="RefSeq" id="WP_119587639.1">
    <property type="nucleotide sequence ID" value="NZ_CAWODQ010000027.1"/>
</dbReference>
<organism evidence="2 3">
    <name type="scientific">Aurantiacibacter zhengii</name>
    <dbReference type="NCBI Taxonomy" id="2307003"/>
    <lineage>
        <taxon>Bacteria</taxon>
        <taxon>Pseudomonadati</taxon>
        <taxon>Pseudomonadota</taxon>
        <taxon>Alphaproteobacteria</taxon>
        <taxon>Sphingomonadales</taxon>
        <taxon>Erythrobacteraceae</taxon>
        <taxon>Aurantiacibacter</taxon>
    </lineage>
</organism>
<proteinExistence type="predicted"/>
<keyword evidence="3" id="KW-1185">Reference proteome</keyword>
<dbReference type="Proteomes" id="UP000286576">
    <property type="component" value="Unassembled WGS sequence"/>
</dbReference>